<protein>
    <submittedName>
        <fullName evidence="1">DUF2851 family protein</fullName>
    </submittedName>
</protein>
<dbReference type="AlphaFoldDB" id="A0A934X2I6"/>
<dbReference type="Pfam" id="PF11013">
    <property type="entry name" value="DUF2851"/>
    <property type="match status" value="1"/>
</dbReference>
<evidence type="ECO:0000313" key="2">
    <source>
        <dbReference type="Proteomes" id="UP000611723"/>
    </source>
</evidence>
<dbReference type="Proteomes" id="UP000611723">
    <property type="component" value="Unassembled WGS sequence"/>
</dbReference>
<reference evidence="1" key="1">
    <citation type="submission" date="2021-01" db="EMBL/GenBank/DDBJ databases">
        <title>Marivirga aurantiaca sp. nov., isolated from intertidal surface sediments.</title>
        <authorList>
            <person name="Zhang M."/>
        </authorList>
    </citation>
    <scope>NUCLEOTIDE SEQUENCE</scope>
    <source>
        <strain evidence="1">S37H4</strain>
    </source>
</reference>
<keyword evidence="2" id="KW-1185">Reference proteome</keyword>
<dbReference type="EMBL" id="JAEQBW010000015">
    <property type="protein sequence ID" value="MBK6267262.1"/>
    <property type="molecule type" value="Genomic_DNA"/>
</dbReference>
<gene>
    <name evidence="1" type="ORF">JKA74_19630</name>
</gene>
<proteinExistence type="predicted"/>
<name>A0A934X2I6_9BACT</name>
<dbReference type="RefSeq" id="WP_201432945.1">
    <property type="nucleotide sequence ID" value="NZ_JAEQBW010000015.1"/>
</dbReference>
<comment type="caution">
    <text evidence="1">The sequence shown here is derived from an EMBL/GenBank/DDBJ whole genome shotgun (WGS) entry which is preliminary data.</text>
</comment>
<sequence>MNLVIWFFMQEDFLHYIWRYQKFASTDLQTVEGVPIHVIKTGFAHTNAGPDFQQAKVKIGEMEWAGAVEIHIKASDWNRHYHQSDPNYQNVVLHVVWQADEAILHPDGTAIPTLELKDKVDLSLIDSYKKLVQSSDEIACAQHWEDIGDVYKSEMLERVLVERLNDKSEKARKYFNEVKQDWEEVSYFMLLSAMGFKVNQHPFERLATVLPYSFVKKIKHHPELLEAVVFGASGFLEQEFIDDYPNQLKKDWKFLRHKHSSILQDTMQQHEWRFLRLRPTNFPTVRLAQLAQLLHQLPSLFDAFVLEMNTKELMKNFRVTPHEYWENHFQFDVESPRKSKKLGRSSVDILLMNTVPPLLAFYAKGVGEERYVDQAIQLMNTLKAEKNFISRKFESLGMKISTASDSQALIQLHNAYCQPKKCLSCSVGLSILK</sequence>
<evidence type="ECO:0000313" key="1">
    <source>
        <dbReference type="EMBL" id="MBK6267262.1"/>
    </source>
</evidence>
<dbReference type="InterPro" id="IPR021272">
    <property type="entry name" value="DUF2851"/>
</dbReference>
<accession>A0A934X2I6</accession>
<organism evidence="1 2">
    <name type="scientific">Marivirga aurantiaca</name>
    <dbReference type="NCBI Taxonomy" id="2802615"/>
    <lineage>
        <taxon>Bacteria</taxon>
        <taxon>Pseudomonadati</taxon>
        <taxon>Bacteroidota</taxon>
        <taxon>Cytophagia</taxon>
        <taxon>Cytophagales</taxon>
        <taxon>Marivirgaceae</taxon>
        <taxon>Marivirga</taxon>
    </lineage>
</organism>